<dbReference type="GO" id="GO:0005524">
    <property type="term" value="F:ATP binding"/>
    <property type="evidence" value="ECO:0007669"/>
    <property type="project" value="UniProtKB-KW"/>
</dbReference>
<dbReference type="Pfam" id="PF02518">
    <property type="entry name" value="HATPase_c"/>
    <property type="match status" value="1"/>
</dbReference>
<protein>
    <recommendedName>
        <fullName evidence="2">histidine kinase</fullName>
        <ecNumber evidence="2">2.7.13.3</ecNumber>
    </recommendedName>
</protein>
<dbReference type="Pfam" id="PF07730">
    <property type="entry name" value="HisKA_3"/>
    <property type="match status" value="1"/>
</dbReference>
<dbReference type="PANTHER" id="PTHR24421:SF10">
    <property type="entry name" value="NITRATE_NITRITE SENSOR PROTEIN NARQ"/>
    <property type="match status" value="1"/>
</dbReference>
<feature type="domain" description="Signal transduction histidine kinase subgroup 3 dimerisation and phosphoacceptor" evidence="11">
    <location>
        <begin position="187"/>
        <end position="252"/>
    </location>
</feature>
<dbReference type="InterPro" id="IPR003594">
    <property type="entry name" value="HATPase_dom"/>
</dbReference>
<organism evidence="12 13">
    <name type="scientific">Actinorugispora endophytica</name>
    <dbReference type="NCBI Taxonomy" id="1605990"/>
    <lineage>
        <taxon>Bacteria</taxon>
        <taxon>Bacillati</taxon>
        <taxon>Actinomycetota</taxon>
        <taxon>Actinomycetes</taxon>
        <taxon>Streptosporangiales</taxon>
        <taxon>Nocardiopsidaceae</taxon>
        <taxon>Actinorugispora</taxon>
    </lineage>
</organism>
<keyword evidence="9" id="KW-0812">Transmembrane</keyword>
<dbReference type="AlphaFoldDB" id="A0A4R6UXH0"/>
<feature type="transmembrane region" description="Helical" evidence="9">
    <location>
        <begin position="12"/>
        <end position="30"/>
    </location>
</feature>
<name>A0A4R6UXH0_9ACTN</name>
<evidence type="ECO:0000313" key="12">
    <source>
        <dbReference type="EMBL" id="TDQ52145.1"/>
    </source>
</evidence>
<feature type="transmembrane region" description="Helical" evidence="9">
    <location>
        <begin position="112"/>
        <end position="131"/>
    </location>
</feature>
<dbReference type="EMBL" id="SNYN01000008">
    <property type="protein sequence ID" value="TDQ52145.1"/>
    <property type="molecule type" value="Genomic_DNA"/>
</dbReference>
<keyword evidence="3" id="KW-0597">Phosphoprotein</keyword>
<feature type="transmembrane region" description="Helical" evidence="9">
    <location>
        <begin position="137"/>
        <end position="155"/>
    </location>
</feature>
<evidence type="ECO:0000313" key="13">
    <source>
        <dbReference type="Proteomes" id="UP000295281"/>
    </source>
</evidence>
<keyword evidence="9" id="KW-1133">Transmembrane helix</keyword>
<keyword evidence="9" id="KW-0472">Membrane</keyword>
<reference evidence="12 13" key="1">
    <citation type="submission" date="2019-03" db="EMBL/GenBank/DDBJ databases">
        <title>Genomic Encyclopedia of Type Strains, Phase IV (KMG-IV): sequencing the most valuable type-strain genomes for metagenomic binning, comparative biology and taxonomic classification.</title>
        <authorList>
            <person name="Goeker M."/>
        </authorList>
    </citation>
    <scope>NUCLEOTIDE SEQUENCE [LARGE SCALE GENOMIC DNA]</scope>
    <source>
        <strain evidence="12 13">DSM 46770</strain>
    </source>
</reference>
<dbReference type="GO" id="GO:0000155">
    <property type="term" value="F:phosphorelay sensor kinase activity"/>
    <property type="evidence" value="ECO:0007669"/>
    <property type="project" value="InterPro"/>
</dbReference>
<keyword evidence="4" id="KW-0808">Transferase</keyword>
<evidence type="ECO:0000256" key="4">
    <source>
        <dbReference type="ARBA" id="ARBA00022679"/>
    </source>
</evidence>
<evidence type="ECO:0000256" key="5">
    <source>
        <dbReference type="ARBA" id="ARBA00022741"/>
    </source>
</evidence>
<accession>A0A4R6UXH0</accession>
<evidence type="ECO:0000256" key="6">
    <source>
        <dbReference type="ARBA" id="ARBA00022777"/>
    </source>
</evidence>
<keyword evidence="13" id="KW-1185">Reference proteome</keyword>
<dbReference type="EC" id="2.7.13.3" evidence="2"/>
<dbReference type="GO" id="GO:0046983">
    <property type="term" value="F:protein dimerization activity"/>
    <property type="evidence" value="ECO:0007669"/>
    <property type="project" value="InterPro"/>
</dbReference>
<keyword evidence="7" id="KW-0067">ATP-binding</keyword>
<dbReference type="InterPro" id="IPR011712">
    <property type="entry name" value="Sig_transdc_His_kin_sub3_dim/P"/>
</dbReference>
<evidence type="ECO:0000256" key="3">
    <source>
        <dbReference type="ARBA" id="ARBA00022553"/>
    </source>
</evidence>
<comment type="catalytic activity">
    <reaction evidence="1">
        <text>ATP + protein L-histidine = ADP + protein N-phospho-L-histidine.</text>
        <dbReference type="EC" id="2.7.13.3"/>
    </reaction>
</comment>
<dbReference type="Gene3D" id="1.20.5.1930">
    <property type="match status" value="1"/>
</dbReference>
<evidence type="ECO:0000256" key="9">
    <source>
        <dbReference type="SAM" id="Phobius"/>
    </source>
</evidence>
<evidence type="ECO:0000256" key="8">
    <source>
        <dbReference type="ARBA" id="ARBA00023012"/>
    </source>
</evidence>
<keyword evidence="6 12" id="KW-0418">Kinase</keyword>
<dbReference type="InterPro" id="IPR050482">
    <property type="entry name" value="Sensor_HK_TwoCompSys"/>
</dbReference>
<sequence>MKRFLRITHGDLALTLGVGGLVAVSTFFSLTDPAGAVRADDLGSLLPWGLPLMVLAVAPLLWRTVAPVPVAAVSALATTLYYPLSYPDNLVIVAGALALFTVVERGYRRTGWLLGLLQFLIIHVFEAIHFGLPRLQYALSMLAWVLVVLISGEVARKRREYRAVVRERAEEAARTREEELRRRASDERLRLAREVHDVVAHNISLINVQAGSALYLIDSEPERAAEALAAIKQASKETLRELRSTLGVLRAVDEDAPRSPLPGLDRLDELVAGARTAGVGIRLRVTGEPRRPAAGVDSAAYRIVQESLTNVVRHSGAGSVTVDVGYAADGVSILVVDDGRGPADGGAPGNGINGMRERAVALGGELDAGPPPGGGFRVRAWLPD</sequence>
<evidence type="ECO:0000256" key="2">
    <source>
        <dbReference type="ARBA" id="ARBA00012438"/>
    </source>
</evidence>
<dbReference type="InterPro" id="IPR036890">
    <property type="entry name" value="HATPase_C_sf"/>
</dbReference>
<evidence type="ECO:0000259" key="10">
    <source>
        <dbReference type="Pfam" id="PF02518"/>
    </source>
</evidence>
<comment type="caution">
    <text evidence="12">The sequence shown here is derived from an EMBL/GenBank/DDBJ whole genome shotgun (WGS) entry which is preliminary data.</text>
</comment>
<evidence type="ECO:0000259" key="11">
    <source>
        <dbReference type="Pfam" id="PF07730"/>
    </source>
</evidence>
<keyword evidence="5" id="KW-0547">Nucleotide-binding</keyword>
<proteinExistence type="predicted"/>
<dbReference type="SUPFAM" id="SSF55874">
    <property type="entry name" value="ATPase domain of HSP90 chaperone/DNA topoisomerase II/histidine kinase"/>
    <property type="match status" value="1"/>
</dbReference>
<feature type="transmembrane region" description="Helical" evidence="9">
    <location>
        <begin position="42"/>
        <end position="61"/>
    </location>
</feature>
<dbReference type="Proteomes" id="UP000295281">
    <property type="component" value="Unassembled WGS sequence"/>
</dbReference>
<evidence type="ECO:0000256" key="1">
    <source>
        <dbReference type="ARBA" id="ARBA00000085"/>
    </source>
</evidence>
<feature type="transmembrane region" description="Helical" evidence="9">
    <location>
        <begin position="90"/>
        <end position="107"/>
    </location>
</feature>
<dbReference type="PANTHER" id="PTHR24421">
    <property type="entry name" value="NITRATE/NITRITE SENSOR PROTEIN NARX-RELATED"/>
    <property type="match status" value="1"/>
</dbReference>
<keyword evidence="8" id="KW-0902">Two-component regulatory system</keyword>
<gene>
    <name evidence="12" type="ORF">EV190_108127</name>
</gene>
<dbReference type="Gene3D" id="3.30.565.10">
    <property type="entry name" value="Histidine kinase-like ATPase, C-terminal domain"/>
    <property type="match status" value="1"/>
</dbReference>
<dbReference type="CDD" id="cd16917">
    <property type="entry name" value="HATPase_UhpB-NarQ-NarX-like"/>
    <property type="match status" value="1"/>
</dbReference>
<feature type="domain" description="Histidine kinase/HSP90-like ATPase" evidence="10">
    <location>
        <begin position="298"/>
        <end position="383"/>
    </location>
</feature>
<dbReference type="GO" id="GO:0016020">
    <property type="term" value="C:membrane"/>
    <property type="evidence" value="ECO:0007669"/>
    <property type="project" value="InterPro"/>
</dbReference>
<dbReference type="RefSeq" id="WP_243742544.1">
    <property type="nucleotide sequence ID" value="NZ_SNYN01000008.1"/>
</dbReference>
<evidence type="ECO:0000256" key="7">
    <source>
        <dbReference type="ARBA" id="ARBA00022840"/>
    </source>
</evidence>